<dbReference type="GeneID" id="87583032"/>
<evidence type="ECO:0000313" key="2">
    <source>
        <dbReference type="Proteomes" id="UP000011747"/>
    </source>
</evidence>
<proteinExistence type="predicted"/>
<accession>G9QLT7</accession>
<reference evidence="1 2" key="1">
    <citation type="submission" date="2011-09" db="EMBL/GenBank/DDBJ databases">
        <title>The Genome Sequence of Bacillus smithii 7_3_47FAA.</title>
        <authorList>
            <consortium name="The Broad Institute Genome Sequencing Platform"/>
            <person name="Earl A."/>
            <person name="Ward D."/>
            <person name="Feldgarden M."/>
            <person name="Gevers D."/>
            <person name="Daigneault M."/>
            <person name="Strauss J."/>
            <person name="Allen-Vercoe E."/>
            <person name="Young S.K."/>
            <person name="Zeng Q."/>
            <person name="Gargeya S."/>
            <person name="Fitzgerald M."/>
            <person name="Haas B."/>
            <person name="Abouelleil A."/>
            <person name="Alvarado L."/>
            <person name="Arachchi H.M."/>
            <person name="Berlin A."/>
            <person name="Brown A."/>
            <person name="Chapman S.B."/>
            <person name="Chen Z."/>
            <person name="Dunbar C."/>
            <person name="Freedman E."/>
            <person name="Gearin G."/>
            <person name="Goldberg J."/>
            <person name="Griggs A."/>
            <person name="Gujja S."/>
            <person name="Heiman D."/>
            <person name="Howarth C."/>
            <person name="Larson L."/>
            <person name="Lui A."/>
            <person name="MacDonald P.J.P."/>
            <person name="Montmayeur A."/>
            <person name="Murphy C."/>
            <person name="Neiman D."/>
            <person name="Pearson M."/>
            <person name="Priest M."/>
            <person name="Roberts A."/>
            <person name="Saif S."/>
            <person name="Shea T."/>
            <person name="Shenoy N."/>
            <person name="Sisk P."/>
            <person name="Stolte C."/>
            <person name="Sykes S."/>
            <person name="Wortman J."/>
            <person name="Nusbaum C."/>
            <person name="Birren B."/>
        </authorList>
    </citation>
    <scope>NUCLEOTIDE SEQUENCE [LARGE SCALE GENOMIC DNA]</scope>
    <source>
        <strain evidence="1 2">7_3_47FAA</strain>
    </source>
</reference>
<keyword evidence="2" id="KW-1185">Reference proteome</keyword>
<dbReference type="RefSeq" id="WP_004439400.1">
    <property type="nucleotide sequence ID" value="NZ_JH414756.1"/>
</dbReference>
<dbReference type="PATRIC" id="fig|665952.3.peg.2032"/>
<gene>
    <name evidence="1" type="ORF">HMPREF1015_01995</name>
</gene>
<dbReference type="AlphaFoldDB" id="G9QLT7"/>
<protein>
    <recommendedName>
        <fullName evidence="3">Oxalate:formate antiporter</fullName>
    </recommendedName>
</protein>
<comment type="caution">
    <text evidence="1">The sequence shown here is derived from an EMBL/GenBank/DDBJ whole genome shotgun (WGS) entry which is preliminary data.</text>
</comment>
<name>G9QLT7_9BACI</name>
<dbReference type="Proteomes" id="UP000011747">
    <property type="component" value="Unassembled WGS sequence"/>
</dbReference>
<organism evidence="1 2">
    <name type="scientific">Bacillus smithii 7_3_47FAA</name>
    <dbReference type="NCBI Taxonomy" id="665952"/>
    <lineage>
        <taxon>Bacteria</taxon>
        <taxon>Bacillati</taxon>
        <taxon>Bacillota</taxon>
        <taxon>Bacilli</taxon>
        <taxon>Bacillales</taxon>
        <taxon>Bacillaceae</taxon>
        <taxon>Bacillus</taxon>
    </lineage>
</organism>
<sequence length="257" mass="30667">MRNHGIMKELIYIHLNAVHQYTMSYGIEFREFVKCLPKELNNVLLLKHNFDYSDFNMHTLLDYVEKDNLDRLLKEDVYEYGDFCWLDFEDTDGLNELEGQEIAELLYLGHSKQHLSDPFYSKLNNRYVYLSHDDGWFNKTYYRFLTDFYYMLGHVIALKMSHIRGEKGLFNLKRGREFPSVPRDVIASFKDKMKEGMVISISRANQTRHKIEIPVWVIGDYINMDEMVDDYLDKTGETPDGQLVYDKKMREWSALFK</sequence>
<dbReference type="EMBL" id="ACWF01000105">
    <property type="protein sequence ID" value="EHL77820.1"/>
    <property type="molecule type" value="Genomic_DNA"/>
</dbReference>
<dbReference type="HOGENOM" id="CLU_092764_0_0_9"/>
<evidence type="ECO:0000313" key="1">
    <source>
        <dbReference type="EMBL" id="EHL77820.1"/>
    </source>
</evidence>
<evidence type="ECO:0008006" key="3">
    <source>
        <dbReference type="Google" id="ProtNLM"/>
    </source>
</evidence>